<dbReference type="InterPro" id="IPR003439">
    <property type="entry name" value="ABC_transporter-like_ATP-bd"/>
</dbReference>
<name>A0A4P6HIS7_9BACT</name>
<accession>A0A4P6HIS7</accession>
<dbReference type="Gene3D" id="3.40.50.300">
    <property type="entry name" value="P-loop containing nucleotide triphosphate hydrolases"/>
    <property type="match status" value="1"/>
</dbReference>
<keyword evidence="3 5" id="KW-0067">ATP-binding</keyword>
<keyword evidence="1" id="KW-0813">Transport</keyword>
<evidence type="ECO:0000313" key="6">
    <source>
        <dbReference type="Proteomes" id="UP000293296"/>
    </source>
</evidence>
<sequence length="220" mass="23754">MTPVLVFSGVGKHYHGREVLAGLDLSLEPGEILAILGPSGIGKSTLLRLAARLVRPSAGKVTLAVRRIGFVFQEPRLMPWRTALENVALPLLAMGMAPSEARPKAADMLARMDLATFSQAYPETLSGGMRQRVSLARAFAVDPELLLLDEPFTGLDPELRLSMRRYLDDLLAASGAAALHVTHDIEDIPARTHRILTLTAAGARFGRPTDLDTTALKEAL</sequence>
<evidence type="ECO:0000259" key="4">
    <source>
        <dbReference type="PROSITE" id="PS50893"/>
    </source>
</evidence>
<dbReference type="Proteomes" id="UP000293296">
    <property type="component" value="Chromosome"/>
</dbReference>
<dbReference type="InterPro" id="IPR050166">
    <property type="entry name" value="ABC_transporter_ATP-bind"/>
</dbReference>
<dbReference type="PROSITE" id="PS50893">
    <property type="entry name" value="ABC_TRANSPORTER_2"/>
    <property type="match status" value="1"/>
</dbReference>
<dbReference type="InterPro" id="IPR003593">
    <property type="entry name" value="AAA+_ATPase"/>
</dbReference>
<dbReference type="EMBL" id="CP026538">
    <property type="protein sequence ID" value="QAZ67063.1"/>
    <property type="molecule type" value="Genomic_DNA"/>
</dbReference>
<dbReference type="PANTHER" id="PTHR42788:SF13">
    <property type="entry name" value="ALIPHATIC SULFONATES IMPORT ATP-BINDING PROTEIN SSUB"/>
    <property type="match status" value="1"/>
</dbReference>
<evidence type="ECO:0000256" key="1">
    <source>
        <dbReference type="ARBA" id="ARBA00022448"/>
    </source>
</evidence>
<dbReference type="GO" id="GO:0016887">
    <property type="term" value="F:ATP hydrolysis activity"/>
    <property type="evidence" value="ECO:0007669"/>
    <property type="project" value="InterPro"/>
</dbReference>
<dbReference type="GO" id="GO:0005524">
    <property type="term" value="F:ATP binding"/>
    <property type="evidence" value="ECO:0007669"/>
    <property type="project" value="UniProtKB-KW"/>
</dbReference>
<keyword evidence="2" id="KW-0547">Nucleotide-binding</keyword>
<evidence type="ECO:0000256" key="2">
    <source>
        <dbReference type="ARBA" id="ARBA00022741"/>
    </source>
</evidence>
<dbReference type="SMART" id="SM00382">
    <property type="entry name" value="AAA"/>
    <property type="match status" value="1"/>
</dbReference>
<dbReference type="Pfam" id="PF00005">
    <property type="entry name" value="ABC_tran"/>
    <property type="match status" value="1"/>
</dbReference>
<gene>
    <name evidence="5" type="ORF">C3Y92_07410</name>
</gene>
<keyword evidence="6" id="KW-1185">Reference proteome</keyword>
<reference evidence="5 6" key="1">
    <citation type="submission" date="2018-02" db="EMBL/GenBank/DDBJ databases">
        <title>Genome sequence of Desulfovibrio carbinolicus DSM 3852.</title>
        <authorList>
            <person name="Wilbanks E."/>
            <person name="Skennerton C.T."/>
            <person name="Orphan V.J."/>
        </authorList>
    </citation>
    <scope>NUCLEOTIDE SEQUENCE [LARGE SCALE GENOMIC DNA]</scope>
    <source>
        <strain evidence="5 6">DSM 3852</strain>
    </source>
</reference>
<dbReference type="AlphaFoldDB" id="A0A4P6HIS7"/>
<dbReference type="SUPFAM" id="SSF52540">
    <property type="entry name" value="P-loop containing nucleoside triphosphate hydrolases"/>
    <property type="match status" value="1"/>
</dbReference>
<dbReference type="RefSeq" id="WP_129351269.1">
    <property type="nucleotide sequence ID" value="NZ_CP026538.1"/>
</dbReference>
<dbReference type="PANTHER" id="PTHR42788">
    <property type="entry name" value="TAURINE IMPORT ATP-BINDING PROTEIN-RELATED"/>
    <property type="match status" value="1"/>
</dbReference>
<proteinExistence type="predicted"/>
<dbReference type="InterPro" id="IPR017871">
    <property type="entry name" value="ABC_transporter-like_CS"/>
</dbReference>
<dbReference type="KEGG" id="dcb:C3Y92_07410"/>
<feature type="domain" description="ABC transporter" evidence="4">
    <location>
        <begin position="5"/>
        <end position="219"/>
    </location>
</feature>
<dbReference type="OrthoDB" id="9814623at2"/>
<organism evidence="5 6">
    <name type="scientific">Solidesulfovibrio carbinolicus</name>
    <dbReference type="NCBI Taxonomy" id="296842"/>
    <lineage>
        <taxon>Bacteria</taxon>
        <taxon>Pseudomonadati</taxon>
        <taxon>Thermodesulfobacteriota</taxon>
        <taxon>Desulfovibrionia</taxon>
        <taxon>Desulfovibrionales</taxon>
        <taxon>Desulfovibrionaceae</taxon>
        <taxon>Solidesulfovibrio</taxon>
    </lineage>
</organism>
<dbReference type="InterPro" id="IPR027417">
    <property type="entry name" value="P-loop_NTPase"/>
</dbReference>
<dbReference type="PROSITE" id="PS00211">
    <property type="entry name" value="ABC_TRANSPORTER_1"/>
    <property type="match status" value="1"/>
</dbReference>
<evidence type="ECO:0000256" key="3">
    <source>
        <dbReference type="ARBA" id="ARBA00022840"/>
    </source>
</evidence>
<protein>
    <submittedName>
        <fullName evidence="5">Nitrate ABC transporter ATP-binding protein</fullName>
    </submittedName>
</protein>
<evidence type="ECO:0000313" key="5">
    <source>
        <dbReference type="EMBL" id="QAZ67063.1"/>
    </source>
</evidence>